<dbReference type="InterPro" id="IPR003593">
    <property type="entry name" value="AAA+_ATPase"/>
</dbReference>
<comment type="caution">
    <text evidence="12">The sequence shown here is derived from an EMBL/GenBank/DDBJ whole genome shotgun (WGS) entry which is preliminary data.</text>
</comment>
<evidence type="ECO:0000256" key="7">
    <source>
        <dbReference type="SAM" id="MobiDB-lite"/>
    </source>
</evidence>
<sequence>MENERKGKRGGKRRQRGGRRQGENQQEEVLLADDNIEAPIEAPKLPDHRKYIPFLPKIYWFFYRKPLYFLAFLPSFLTGFVSIGTTISLALIIDAINKENGLQLIKKYAFYQFIAAIGNGVLSLLSRYSWNQINDLIRIKMKRVVFKSMMMKDIEFFDERSFGDLLTVLEDEVRKAEGIFSFGKARQISSVGNIISGLMFCFSIEWRLTLFAVIITFCQSRITKAFSTYGREQMKAGFKANSKSTTIAAEVISNIRTVFSFNCQHRELDHYTEECTEYCERNAHSKIFFSTSGQISTIMNRGALCVFLNFGSWLCLKGSLTPGFLFSLSTEAFRLAREINSLVSSFANEQRYLESADKIFEIIDLAPSVPFTNEGKEIQNFSGRIEFKDVWFKYPTRNAWVLKNVSFVVEPGEITAFVGHSGSGKSTILQLILRFYDASSGQILFDGVDIRELDPRWIHRVMSVVQQDPCLFSVSIRENVLYGLDDNFYRTKFGMADTSYEAIENNPQVDREIDRCLDIAQALHFVSELPNKKDTLVGEKGAKLSGGQKQRIAIARAVIRDPIVMITDEATSALDAENESKVQKALDLVMQGRTSIIIAHRLGTIKGAKTIYVFDSGELLESGSRDELIQKRGAFYNLVERQLNLNSV</sequence>
<evidence type="ECO:0000256" key="3">
    <source>
        <dbReference type="ARBA" id="ARBA00022741"/>
    </source>
</evidence>
<dbReference type="SUPFAM" id="SSF52540">
    <property type="entry name" value="P-loop containing nucleoside triphosphate hydrolases"/>
    <property type="match status" value="1"/>
</dbReference>
<gene>
    <name evidence="12" type="ORF">M9Y10_011724</name>
    <name evidence="11" type="ORF">M9Y10_017060</name>
</gene>
<feature type="transmembrane region" description="Helical" evidence="8">
    <location>
        <begin position="194"/>
        <end position="217"/>
    </location>
</feature>
<keyword evidence="6 8" id="KW-0472">Membrane</keyword>
<evidence type="ECO:0000259" key="10">
    <source>
        <dbReference type="PROSITE" id="PS50929"/>
    </source>
</evidence>
<dbReference type="Proteomes" id="UP001470230">
    <property type="component" value="Unassembled WGS sequence"/>
</dbReference>
<proteinExistence type="predicted"/>
<feature type="transmembrane region" description="Helical" evidence="8">
    <location>
        <begin position="108"/>
        <end position="130"/>
    </location>
</feature>
<comment type="subcellular location">
    <subcellularLocation>
        <location evidence="1">Membrane</location>
        <topology evidence="1">Multi-pass membrane protein</topology>
    </subcellularLocation>
</comment>
<dbReference type="InterPro" id="IPR011527">
    <property type="entry name" value="ABC1_TM_dom"/>
</dbReference>
<dbReference type="InterPro" id="IPR039421">
    <property type="entry name" value="Type_1_exporter"/>
</dbReference>
<dbReference type="SUPFAM" id="SSF90123">
    <property type="entry name" value="ABC transporter transmembrane region"/>
    <property type="match status" value="1"/>
</dbReference>
<evidence type="ECO:0000256" key="4">
    <source>
        <dbReference type="ARBA" id="ARBA00022840"/>
    </source>
</evidence>
<keyword evidence="2 8" id="KW-0812">Transmembrane</keyword>
<keyword evidence="13" id="KW-1185">Reference proteome</keyword>
<dbReference type="InterPro" id="IPR003439">
    <property type="entry name" value="ABC_transporter-like_ATP-bd"/>
</dbReference>
<organism evidence="12 13">
    <name type="scientific">Tritrichomonas musculus</name>
    <dbReference type="NCBI Taxonomy" id="1915356"/>
    <lineage>
        <taxon>Eukaryota</taxon>
        <taxon>Metamonada</taxon>
        <taxon>Parabasalia</taxon>
        <taxon>Tritrichomonadida</taxon>
        <taxon>Tritrichomonadidae</taxon>
        <taxon>Tritrichomonas</taxon>
    </lineage>
</organism>
<feature type="transmembrane region" description="Helical" evidence="8">
    <location>
        <begin position="67"/>
        <end position="96"/>
    </location>
</feature>
<evidence type="ECO:0000256" key="5">
    <source>
        <dbReference type="ARBA" id="ARBA00022989"/>
    </source>
</evidence>
<evidence type="ECO:0000313" key="13">
    <source>
        <dbReference type="Proteomes" id="UP001470230"/>
    </source>
</evidence>
<dbReference type="Pfam" id="PF00664">
    <property type="entry name" value="ABC_membrane"/>
    <property type="match status" value="1"/>
</dbReference>
<dbReference type="PROSITE" id="PS50929">
    <property type="entry name" value="ABC_TM1F"/>
    <property type="match status" value="1"/>
</dbReference>
<dbReference type="PANTHER" id="PTHR43394:SF1">
    <property type="entry name" value="ATP-BINDING CASSETTE SUB-FAMILY B MEMBER 10, MITOCHONDRIAL"/>
    <property type="match status" value="1"/>
</dbReference>
<dbReference type="Gene3D" id="1.20.1560.10">
    <property type="entry name" value="ABC transporter type 1, transmembrane domain"/>
    <property type="match status" value="1"/>
</dbReference>
<evidence type="ECO:0000259" key="9">
    <source>
        <dbReference type="PROSITE" id="PS50893"/>
    </source>
</evidence>
<dbReference type="PROSITE" id="PS50893">
    <property type="entry name" value="ABC_TRANSPORTER_2"/>
    <property type="match status" value="1"/>
</dbReference>
<dbReference type="Pfam" id="PF00005">
    <property type="entry name" value="ABC_tran"/>
    <property type="match status" value="1"/>
</dbReference>
<dbReference type="EMBL" id="JAPFFF010000017">
    <property type="protein sequence ID" value="KAK8864030.1"/>
    <property type="molecule type" value="Genomic_DNA"/>
</dbReference>
<name>A0ABR2IKY3_9EUKA</name>
<evidence type="ECO:0000313" key="11">
    <source>
        <dbReference type="EMBL" id="KAK8835234.1"/>
    </source>
</evidence>
<feature type="domain" description="ABC transmembrane type-1" evidence="10">
    <location>
        <begin position="75"/>
        <end position="351"/>
    </location>
</feature>
<evidence type="ECO:0000256" key="6">
    <source>
        <dbReference type="ARBA" id="ARBA00023136"/>
    </source>
</evidence>
<keyword evidence="4" id="KW-0067">ATP-binding</keyword>
<accession>A0ABR2IKY3</accession>
<dbReference type="PANTHER" id="PTHR43394">
    <property type="entry name" value="ATP-DEPENDENT PERMEASE MDL1, MITOCHONDRIAL"/>
    <property type="match status" value="1"/>
</dbReference>
<keyword evidence="3" id="KW-0547">Nucleotide-binding</keyword>
<reference evidence="12 13" key="1">
    <citation type="submission" date="2024-04" db="EMBL/GenBank/DDBJ databases">
        <title>Tritrichomonas musculus Genome.</title>
        <authorList>
            <person name="Alves-Ferreira E."/>
            <person name="Grigg M."/>
            <person name="Lorenzi H."/>
            <person name="Galac M."/>
        </authorList>
    </citation>
    <scope>NUCLEOTIDE SEQUENCE [LARGE SCALE GENOMIC DNA]</scope>
    <source>
        <strain evidence="12 13">EAF2021</strain>
    </source>
</reference>
<evidence type="ECO:0000256" key="2">
    <source>
        <dbReference type="ARBA" id="ARBA00022692"/>
    </source>
</evidence>
<dbReference type="InterPro" id="IPR017871">
    <property type="entry name" value="ABC_transporter-like_CS"/>
</dbReference>
<evidence type="ECO:0000313" key="12">
    <source>
        <dbReference type="EMBL" id="KAK8864030.1"/>
    </source>
</evidence>
<feature type="domain" description="ABC transporter" evidence="9">
    <location>
        <begin position="385"/>
        <end position="641"/>
    </location>
</feature>
<feature type="region of interest" description="Disordered" evidence="7">
    <location>
        <begin position="1"/>
        <end position="28"/>
    </location>
</feature>
<feature type="compositionally biased region" description="Basic residues" evidence="7">
    <location>
        <begin position="1"/>
        <end position="19"/>
    </location>
</feature>
<dbReference type="PROSITE" id="PS00211">
    <property type="entry name" value="ABC_TRANSPORTER_1"/>
    <property type="match status" value="1"/>
</dbReference>
<dbReference type="Gene3D" id="3.40.50.300">
    <property type="entry name" value="P-loop containing nucleotide triphosphate hydrolases"/>
    <property type="match status" value="1"/>
</dbReference>
<evidence type="ECO:0000256" key="1">
    <source>
        <dbReference type="ARBA" id="ARBA00004141"/>
    </source>
</evidence>
<dbReference type="EMBL" id="JAPFFF010000205">
    <property type="protein sequence ID" value="KAK8835234.1"/>
    <property type="molecule type" value="Genomic_DNA"/>
</dbReference>
<evidence type="ECO:0000256" key="8">
    <source>
        <dbReference type="SAM" id="Phobius"/>
    </source>
</evidence>
<protein>
    <recommendedName>
        <fullName evidence="14">ABC transporter family protein</fullName>
    </recommendedName>
</protein>
<dbReference type="SMART" id="SM00382">
    <property type="entry name" value="AAA"/>
    <property type="match status" value="1"/>
</dbReference>
<dbReference type="InterPro" id="IPR027417">
    <property type="entry name" value="P-loop_NTPase"/>
</dbReference>
<keyword evidence="5 8" id="KW-1133">Transmembrane helix</keyword>
<evidence type="ECO:0008006" key="14">
    <source>
        <dbReference type="Google" id="ProtNLM"/>
    </source>
</evidence>
<dbReference type="InterPro" id="IPR036640">
    <property type="entry name" value="ABC1_TM_sf"/>
</dbReference>